<dbReference type="Proteomes" id="UP001289581">
    <property type="component" value="Unassembled WGS sequence"/>
</dbReference>
<accession>A0AAW9KFT5</accession>
<sequence length="292" mass="31258">MSDLTWTEMPEVNPEQPDELVLDFSGEIYRVAPADAFVIGRGGDLDIDDNPYLHRRFLVFAHSENLWWIANEGSRLSATLTDGEGLVQSRLAPGARMPLVFPRVILTFSAGPTTYEINLITSGEDRFSGIDGVRQSSGQTTIGVTPMTRSQLLLVLALSEPVLKRAGTGAAEIPSSAAAAARLGWPLTKFNRKLDNVCEKLDRVGVRGLRGGRVAGAASNRRTALVEHAVSTLMVTAEDLYMLDEELAANQAPANQAPANQAPANQAPANQTAERSASTAPVAQSSPSAPRR</sequence>
<evidence type="ECO:0000313" key="3">
    <source>
        <dbReference type="Proteomes" id="UP001289581"/>
    </source>
</evidence>
<feature type="compositionally biased region" description="Low complexity" evidence="1">
    <location>
        <begin position="252"/>
        <end position="271"/>
    </location>
</feature>
<evidence type="ECO:0000313" key="2">
    <source>
        <dbReference type="EMBL" id="MEA1305213.1"/>
    </source>
</evidence>
<evidence type="ECO:0000256" key="1">
    <source>
        <dbReference type="SAM" id="MobiDB-lite"/>
    </source>
</evidence>
<name>A0AAW9KFT5_9ACTO</name>
<dbReference type="AlphaFoldDB" id="A0AAW9KFT5"/>
<evidence type="ECO:0008006" key="4">
    <source>
        <dbReference type="Google" id="ProtNLM"/>
    </source>
</evidence>
<keyword evidence="3" id="KW-1185">Reference proteome</keyword>
<dbReference type="EMBL" id="JAXBCZ010000001">
    <property type="protein sequence ID" value="MEA1305213.1"/>
    <property type="molecule type" value="Genomic_DNA"/>
</dbReference>
<proteinExistence type="predicted"/>
<dbReference type="RefSeq" id="WP_322912641.1">
    <property type="nucleotide sequence ID" value="NZ_JAXBCZ010000001.1"/>
</dbReference>
<feature type="compositionally biased region" description="Polar residues" evidence="1">
    <location>
        <begin position="272"/>
        <end position="292"/>
    </location>
</feature>
<reference evidence="2 3" key="1">
    <citation type="submission" date="2023-06" db="EMBL/GenBank/DDBJ databases">
        <title>Actinomyces orist ORNL 0101 HMT-893 genome.</title>
        <authorList>
            <person name="Johnston C.D."/>
            <person name="Chen T."/>
            <person name="Dewhirst F.E."/>
        </authorList>
    </citation>
    <scope>NUCLEOTIDE SEQUENCE [LARGE SCALE GENOMIC DNA]</scope>
    <source>
        <strain evidence="2 3">ORNL 0101</strain>
    </source>
</reference>
<protein>
    <recommendedName>
        <fullName evidence="4">FHA domain-containing protein</fullName>
    </recommendedName>
</protein>
<organism evidence="2 3">
    <name type="scientific">Actinomyces oris</name>
    <dbReference type="NCBI Taxonomy" id="544580"/>
    <lineage>
        <taxon>Bacteria</taxon>
        <taxon>Bacillati</taxon>
        <taxon>Actinomycetota</taxon>
        <taxon>Actinomycetes</taxon>
        <taxon>Actinomycetales</taxon>
        <taxon>Actinomycetaceae</taxon>
        <taxon>Actinomyces</taxon>
    </lineage>
</organism>
<comment type="caution">
    <text evidence="2">The sequence shown here is derived from an EMBL/GenBank/DDBJ whole genome shotgun (WGS) entry which is preliminary data.</text>
</comment>
<gene>
    <name evidence="2" type="ORF">QU665_09075</name>
</gene>
<feature type="region of interest" description="Disordered" evidence="1">
    <location>
        <begin position="252"/>
        <end position="292"/>
    </location>
</feature>